<reference evidence="3 4" key="1">
    <citation type="journal article" date="2014" name="Genome Announc.">
        <title>Draft Genome Sequence of Cytophaga fermentans JCM 21142T, a Facultative Anaerobe Isolated from Marine Mud.</title>
        <authorList>
            <person name="Starns D."/>
            <person name="Oshima K."/>
            <person name="Suda W."/>
            <person name="Iino T."/>
            <person name="Yuki M."/>
            <person name="Inoue J."/>
            <person name="Kitamura K."/>
            <person name="Iida T."/>
            <person name="Darby A."/>
            <person name="Hattori M."/>
            <person name="Ohkuma M."/>
        </authorList>
    </citation>
    <scope>NUCLEOTIDE SEQUENCE [LARGE SCALE GENOMIC DNA]</scope>
    <source>
        <strain evidence="3 4">JCM 21142</strain>
    </source>
</reference>
<dbReference type="eggNOG" id="COG0110">
    <property type="taxonomic scope" value="Bacteria"/>
</dbReference>
<name>W7YQE0_9BACT</name>
<dbReference type="InterPro" id="IPR051159">
    <property type="entry name" value="Hexapeptide_acetyltransf"/>
</dbReference>
<dbReference type="PANTHER" id="PTHR23416">
    <property type="entry name" value="SIALIC ACID SYNTHASE-RELATED"/>
    <property type="match status" value="1"/>
</dbReference>
<accession>W7YQE0</accession>
<dbReference type="AlphaFoldDB" id="W7YQE0"/>
<evidence type="ECO:0000313" key="4">
    <source>
        <dbReference type="Proteomes" id="UP000019402"/>
    </source>
</evidence>
<proteinExistence type="inferred from homology"/>
<keyword evidence="4" id="KW-1185">Reference proteome</keyword>
<sequence>MKQTDLSTYNNSWYQPGSAIKKLLWYFVNVLFFMNPLNPSSSLKRILLKIFGAQVGDGVVIKPGVNIKYPWKLSIGNHTWIGEKVWIDNLDEVTIGNHCCLSQGAMLLCGNHNFKSKAFDLMIGSIVLEDGTWIGARATLTPNTICKSHAVLTVQSVASGTLEAYTIYKGNPAKKIKVRVIED</sequence>
<dbReference type="OrthoDB" id="9812571at2"/>
<dbReference type="RefSeq" id="WP_027471731.1">
    <property type="nucleotide sequence ID" value="NZ_BAMD01000050.1"/>
</dbReference>
<dbReference type="NCBIfam" id="NF007797">
    <property type="entry name" value="PRK10502.1"/>
    <property type="match status" value="1"/>
</dbReference>
<evidence type="ECO:0000256" key="1">
    <source>
        <dbReference type="ARBA" id="ARBA00007274"/>
    </source>
</evidence>
<dbReference type="CDD" id="cd05825">
    <property type="entry name" value="LbH_wcaF_like"/>
    <property type="match status" value="1"/>
</dbReference>
<keyword evidence="2 3" id="KW-0808">Transferase</keyword>
<dbReference type="GO" id="GO:0008374">
    <property type="term" value="F:O-acyltransferase activity"/>
    <property type="evidence" value="ECO:0007669"/>
    <property type="project" value="TreeGrafter"/>
</dbReference>
<evidence type="ECO:0000256" key="2">
    <source>
        <dbReference type="ARBA" id="ARBA00022679"/>
    </source>
</evidence>
<dbReference type="GO" id="GO:0005829">
    <property type="term" value="C:cytosol"/>
    <property type="evidence" value="ECO:0007669"/>
    <property type="project" value="TreeGrafter"/>
</dbReference>
<dbReference type="Gene3D" id="2.160.10.10">
    <property type="entry name" value="Hexapeptide repeat proteins"/>
    <property type="match status" value="1"/>
</dbReference>
<gene>
    <name evidence="3" type="ORF">JCM21142_93326</name>
</gene>
<comment type="similarity">
    <text evidence="1">Belongs to the transferase hexapeptide repeat family.</text>
</comment>
<dbReference type="STRING" id="869213.GCA_000517085_02055"/>
<organism evidence="3 4">
    <name type="scientific">Saccharicrinis fermentans DSM 9555 = JCM 21142</name>
    <dbReference type="NCBI Taxonomy" id="869213"/>
    <lineage>
        <taxon>Bacteria</taxon>
        <taxon>Pseudomonadati</taxon>
        <taxon>Bacteroidota</taxon>
        <taxon>Bacteroidia</taxon>
        <taxon>Marinilabiliales</taxon>
        <taxon>Marinilabiliaceae</taxon>
        <taxon>Saccharicrinis</taxon>
    </lineage>
</organism>
<evidence type="ECO:0000313" key="3">
    <source>
        <dbReference type="EMBL" id="GAF04614.1"/>
    </source>
</evidence>
<dbReference type="InterPro" id="IPR011004">
    <property type="entry name" value="Trimer_LpxA-like_sf"/>
</dbReference>
<dbReference type="Proteomes" id="UP000019402">
    <property type="component" value="Unassembled WGS sequence"/>
</dbReference>
<protein>
    <submittedName>
        <fullName evidence="3">Putative acetyltransferase</fullName>
    </submittedName>
</protein>
<dbReference type="SUPFAM" id="SSF51161">
    <property type="entry name" value="Trimeric LpxA-like enzymes"/>
    <property type="match status" value="1"/>
</dbReference>
<comment type="caution">
    <text evidence="3">The sequence shown here is derived from an EMBL/GenBank/DDBJ whole genome shotgun (WGS) entry which is preliminary data.</text>
</comment>
<dbReference type="EMBL" id="BAMD01000050">
    <property type="protein sequence ID" value="GAF04614.1"/>
    <property type="molecule type" value="Genomic_DNA"/>
</dbReference>
<dbReference type="PANTHER" id="PTHR23416:SF23">
    <property type="entry name" value="ACETYLTRANSFERASE C18B11.09C-RELATED"/>
    <property type="match status" value="1"/>
</dbReference>